<proteinExistence type="predicted"/>
<reference evidence="1" key="1">
    <citation type="submission" date="2014-09" db="EMBL/GenBank/DDBJ databases">
        <authorList>
            <person name="Magalhaes I.L.F."/>
            <person name="Oliveira U."/>
            <person name="Santos F.R."/>
            <person name="Vidigal T.H.D.A."/>
            <person name="Brescovit A.D."/>
            <person name="Santos A.J."/>
        </authorList>
    </citation>
    <scope>NUCLEOTIDE SEQUENCE</scope>
    <source>
        <tissue evidence="1">Shoot tissue taken approximately 20 cm above the soil surface</tissue>
    </source>
</reference>
<evidence type="ECO:0000313" key="1">
    <source>
        <dbReference type="EMBL" id="JAE34607.1"/>
    </source>
</evidence>
<protein>
    <submittedName>
        <fullName evidence="1">Uncharacterized protein</fullName>
    </submittedName>
</protein>
<dbReference type="AlphaFoldDB" id="A0A0A9HD18"/>
<dbReference type="EMBL" id="GBRH01163289">
    <property type="protein sequence ID" value="JAE34607.1"/>
    <property type="molecule type" value="Transcribed_RNA"/>
</dbReference>
<organism evidence="1">
    <name type="scientific">Arundo donax</name>
    <name type="common">Giant reed</name>
    <name type="synonym">Donax arundinaceus</name>
    <dbReference type="NCBI Taxonomy" id="35708"/>
    <lineage>
        <taxon>Eukaryota</taxon>
        <taxon>Viridiplantae</taxon>
        <taxon>Streptophyta</taxon>
        <taxon>Embryophyta</taxon>
        <taxon>Tracheophyta</taxon>
        <taxon>Spermatophyta</taxon>
        <taxon>Magnoliopsida</taxon>
        <taxon>Liliopsida</taxon>
        <taxon>Poales</taxon>
        <taxon>Poaceae</taxon>
        <taxon>PACMAD clade</taxon>
        <taxon>Arundinoideae</taxon>
        <taxon>Arundineae</taxon>
        <taxon>Arundo</taxon>
    </lineage>
</organism>
<accession>A0A0A9HD18</accession>
<sequence length="70" mass="8083">MYAVNIYQQTCMSAGFTKPIETARKLRFSTKPFRLGQKTARFIKSNTVAVLRFCQKPLGFLGLSEQFLRF</sequence>
<reference evidence="1" key="2">
    <citation type="journal article" date="2015" name="Data Brief">
        <title>Shoot transcriptome of the giant reed, Arundo donax.</title>
        <authorList>
            <person name="Barrero R.A."/>
            <person name="Guerrero F.D."/>
            <person name="Moolhuijzen P."/>
            <person name="Goolsby J.A."/>
            <person name="Tidwell J."/>
            <person name="Bellgard S.E."/>
            <person name="Bellgard M.I."/>
        </authorList>
    </citation>
    <scope>NUCLEOTIDE SEQUENCE</scope>
    <source>
        <tissue evidence="1">Shoot tissue taken approximately 20 cm above the soil surface</tissue>
    </source>
</reference>
<name>A0A0A9HD18_ARUDO</name>